<feature type="transmembrane region" description="Helical" evidence="5">
    <location>
        <begin position="27"/>
        <end position="47"/>
    </location>
</feature>
<dbReference type="PROSITE" id="PS50111">
    <property type="entry name" value="CHEMOTAXIS_TRANSDUC_2"/>
    <property type="match status" value="1"/>
</dbReference>
<comment type="caution">
    <text evidence="8">The sequence shown here is derived from an EMBL/GenBank/DDBJ whole genome shotgun (WGS) entry which is preliminary data.</text>
</comment>
<evidence type="ECO:0000259" key="6">
    <source>
        <dbReference type="PROSITE" id="PS50111"/>
    </source>
</evidence>
<keyword evidence="1" id="KW-0145">Chemotaxis</keyword>
<dbReference type="Gene3D" id="6.10.340.10">
    <property type="match status" value="1"/>
</dbReference>
<dbReference type="CDD" id="cd11386">
    <property type="entry name" value="MCP_signal"/>
    <property type="match status" value="1"/>
</dbReference>
<evidence type="ECO:0000313" key="8">
    <source>
        <dbReference type="EMBL" id="MFD1744937.1"/>
    </source>
</evidence>
<dbReference type="InterPro" id="IPR003660">
    <property type="entry name" value="HAMP_dom"/>
</dbReference>
<evidence type="ECO:0000313" key="9">
    <source>
        <dbReference type="Proteomes" id="UP001597322"/>
    </source>
</evidence>
<dbReference type="SMART" id="SM00283">
    <property type="entry name" value="MA"/>
    <property type="match status" value="1"/>
</dbReference>
<comment type="similarity">
    <text evidence="2">Belongs to the methyl-accepting chemotaxis (MCP) protein family.</text>
</comment>
<dbReference type="InterPro" id="IPR004089">
    <property type="entry name" value="MCPsignal_dom"/>
</dbReference>
<feature type="transmembrane region" description="Helical" evidence="5">
    <location>
        <begin position="205"/>
        <end position="225"/>
    </location>
</feature>
<accession>A0ABW4M0G6</accession>
<reference evidence="9" key="1">
    <citation type="journal article" date="2019" name="Int. J. Syst. Evol. Microbiol.">
        <title>The Global Catalogue of Microorganisms (GCM) 10K type strain sequencing project: providing services to taxonomists for standard genome sequencing and annotation.</title>
        <authorList>
            <consortium name="The Broad Institute Genomics Platform"/>
            <consortium name="The Broad Institute Genome Sequencing Center for Infectious Disease"/>
            <person name="Wu L."/>
            <person name="Ma J."/>
        </authorList>
    </citation>
    <scope>NUCLEOTIDE SEQUENCE [LARGE SCALE GENOMIC DNA]</scope>
    <source>
        <strain evidence="9">CG52</strain>
    </source>
</reference>
<feature type="domain" description="Methyl-accepting transducer" evidence="6">
    <location>
        <begin position="365"/>
        <end position="594"/>
    </location>
</feature>
<keyword evidence="9" id="KW-1185">Reference proteome</keyword>
<feature type="domain" description="HAMP" evidence="7">
    <location>
        <begin position="227"/>
        <end position="280"/>
    </location>
</feature>
<keyword evidence="3" id="KW-0807">Transducer</keyword>
<dbReference type="Pfam" id="PF00015">
    <property type="entry name" value="MCPsignal"/>
    <property type="match status" value="1"/>
</dbReference>
<dbReference type="SUPFAM" id="SSF158472">
    <property type="entry name" value="HAMP domain-like"/>
    <property type="match status" value="1"/>
</dbReference>
<organism evidence="8 9">
    <name type="scientific">Rhizobium helianthi</name>
    <dbReference type="NCBI Taxonomy" id="1132695"/>
    <lineage>
        <taxon>Bacteria</taxon>
        <taxon>Pseudomonadati</taxon>
        <taxon>Pseudomonadota</taxon>
        <taxon>Alphaproteobacteria</taxon>
        <taxon>Hyphomicrobiales</taxon>
        <taxon>Rhizobiaceae</taxon>
        <taxon>Rhizobium/Agrobacterium group</taxon>
        <taxon>Rhizobium</taxon>
    </lineage>
</organism>
<evidence type="ECO:0000256" key="4">
    <source>
        <dbReference type="SAM" id="Coils"/>
    </source>
</evidence>
<dbReference type="EMBL" id="JBHUEQ010000006">
    <property type="protein sequence ID" value="MFD1744937.1"/>
    <property type="molecule type" value="Genomic_DNA"/>
</dbReference>
<proteinExistence type="inferred from homology"/>
<dbReference type="PROSITE" id="PS50885">
    <property type="entry name" value="HAMP"/>
    <property type="match status" value="1"/>
</dbReference>
<dbReference type="RefSeq" id="WP_377397629.1">
    <property type="nucleotide sequence ID" value="NZ_JBHUEQ010000006.1"/>
</dbReference>
<keyword evidence="5" id="KW-1133">Transmembrane helix</keyword>
<evidence type="ECO:0000256" key="1">
    <source>
        <dbReference type="ARBA" id="ARBA00022500"/>
    </source>
</evidence>
<dbReference type="Pfam" id="PF00672">
    <property type="entry name" value="HAMP"/>
    <property type="match status" value="1"/>
</dbReference>
<evidence type="ECO:0000259" key="7">
    <source>
        <dbReference type="PROSITE" id="PS50885"/>
    </source>
</evidence>
<protein>
    <submittedName>
        <fullName evidence="8">Methyl-accepting chemotaxis protein</fullName>
    </submittedName>
</protein>
<dbReference type="Gene3D" id="1.10.287.950">
    <property type="entry name" value="Methyl-accepting chemotaxis protein"/>
    <property type="match status" value="1"/>
</dbReference>
<sequence>MRANASFVLAVMPLEQAVPRLNINNLILSFAVIVTLGLVLGIGLQTATFEKLRVKGPVYDQIVDGKDLVADILPPPLFIVEAYMLANEASIEPSLMPSNLQRIAALADAYGQRRTFWSQKALPPEIRTGLDDVLAKGDVFWQRMNGDFQKAASQGKPEDVQQSLSLLREAFNVHRDAVVALATTSDKWLGGSEAIATSTGQTMKILALTGSALSVIIFLAGLWLVRRRAIMPLLVLSETMRQLAGGKLTIKVPFLSRQDEIGSIATSVDAFRLAGIERERLQAEIDLRRQQNENALAEQARLQAEEAAQLKVVTEALETGLKRLADCDVSFHIDTPFEARFEALRLDFNQSIATFRSTLQQVLARTSHLEERASAMREAAAQLARRTEQQAAAVEQTSASLVQVTANIQSSSERAEETRLLVQEAKQSATDSTQIVSDAVGAMKRIESASEQIGQIIDLIDQIAFQTNLLALNAGVEAARAGEAGKGFAVVAQEVRDLAQRSASAAHDITALIRSSASEVSSGVQLVGQARSALGRINEFVAEIDLKMDAITNASKEQTRGLQEISSAVGSIDQMTQKNAVMVEETSAVSESVAADASNLAILVGRFRIGESAGRANARAEGLRRAG</sequence>
<name>A0ABW4M0G6_9HYPH</name>
<dbReference type="Proteomes" id="UP001597322">
    <property type="component" value="Unassembled WGS sequence"/>
</dbReference>
<gene>
    <name evidence="8" type="ORF">ACFSE1_05620</name>
</gene>
<dbReference type="PANTHER" id="PTHR43531:SF11">
    <property type="entry name" value="METHYL-ACCEPTING CHEMOTAXIS PROTEIN 3"/>
    <property type="match status" value="1"/>
</dbReference>
<dbReference type="PANTHER" id="PTHR43531">
    <property type="entry name" value="PROTEIN ICFG"/>
    <property type="match status" value="1"/>
</dbReference>
<evidence type="ECO:0000256" key="3">
    <source>
        <dbReference type="PROSITE-ProRule" id="PRU00284"/>
    </source>
</evidence>
<dbReference type="CDD" id="cd06225">
    <property type="entry name" value="HAMP"/>
    <property type="match status" value="1"/>
</dbReference>
<dbReference type="SUPFAM" id="SSF58104">
    <property type="entry name" value="Methyl-accepting chemotaxis protein (MCP) signaling domain"/>
    <property type="match status" value="1"/>
</dbReference>
<feature type="coiled-coil region" evidence="4">
    <location>
        <begin position="273"/>
        <end position="307"/>
    </location>
</feature>
<keyword evidence="5" id="KW-0472">Membrane</keyword>
<dbReference type="SMART" id="SM00304">
    <property type="entry name" value="HAMP"/>
    <property type="match status" value="1"/>
</dbReference>
<dbReference type="InterPro" id="IPR051310">
    <property type="entry name" value="MCP_chemotaxis"/>
</dbReference>
<keyword evidence="5" id="KW-0812">Transmembrane</keyword>
<evidence type="ECO:0000256" key="2">
    <source>
        <dbReference type="ARBA" id="ARBA00029447"/>
    </source>
</evidence>
<keyword evidence="4" id="KW-0175">Coiled coil</keyword>
<evidence type="ECO:0000256" key="5">
    <source>
        <dbReference type="SAM" id="Phobius"/>
    </source>
</evidence>